<comment type="caution">
    <text evidence="16">The sequence shown here is derived from an EMBL/GenBank/DDBJ whole genome shotgun (WGS) entry which is preliminary data.</text>
</comment>
<feature type="transmembrane region" description="Helical" evidence="14">
    <location>
        <begin position="290"/>
        <end position="314"/>
    </location>
</feature>
<dbReference type="PANTHER" id="PTHR27009">
    <property type="entry name" value="RUST RESISTANCE KINASE LR10-RELATED"/>
    <property type="match status" value="1"/>
</dbReference>
<dbReference type="InterPro" id="IPR008271">
    <property type="entry name" value="Ser/Thr_kinase_AS"/>
</dbReference>
<gene>
    <name evidence="16" type="ORF">Scep_023063</name>
</gene>
<evidence type="ECO:0000313" key="17">
    <source>
        <dbReference type="Proteomes" id="UP001419268"/>
    </source>
</evidence>
<dbReference type="SUPFAM" id="SSF56112">
    <property type="entry name" value="Protein kinase-like (PK-like)"/>
    <property type="match status" value="1"/>
</dbReference>
<keyword evidence="6 12" id="KW-0547">Nucleotide-binding</keyword>
<keyword evidence="10 14" id="KW-0472">Membrane</keyword>
<keyword evidence="4 14" id="KW-0812">Transmembrane</keyword>
<evidence type="ECO:0000256" key="12">
    <source>
        <dbReference type="PROSITE-ProRule" id="PRU10141"/>
    </source>
</evidence>
<feature type="compositionally biased region" description="Polar residues" evidence="13">
    <location>
        <begin position="642"/>
        <end position="661"/>
    </location>
</feature>
<accession>A0AAP0F7D0</accession>
<keyword evidence="5" id="KW-0732">Signal</keyword>
<dbReference type="Pfam" id="PF14380">
    <property type="entry name" value="WAK_assoc"/>
    <property type="match status" value="1"/>
</dbReference>
<evidence type="ECO:0000256" key="2">
    <source>
        <dbReference type="ARBA" id="ARBA00022527"/>
    </source>
</evidence>
<protein>
    <recommendedName>
        <fullName evidence="15">Protein kinase domain-containing protein</fullName>
    </recommendedName>
</protein>
<keyword evidence="11" id="KW-0325">Glycoprotein</keyword>
<evidence type="ECO:0000256" key="7">
    <source>
        <dbReference type="ARBA" id="ARBA00022777"/>
    </source>
</evidence>
<dbReference type="EMBL" id="JBBNAG010000009">
    <property type="protein sequence ID" value="KAK9106219.1"/>
    <property type="molecule type" value="Genomic_DNA"/>
</dbReference>
<dbReference type="GO" id="GO:0016020">
    <property type="term" value="C:membrane"/>
    <property type="evidence" value="ECO:0007669"/>
    <property type="project" value="UniProtKB-SubCell"/>
</dbReference>
<dbReference type="FunFam" id="3.30.200.20:FF:000178">
    <property type="entry name" value="serine/threonine-protein kinase PBS1-like"/>
    <property type="match status" value="1"/>
</dbReference>
<dbReference type="Proteomes" id="UP001419268">
    <property type="component" value="Unassembled WGS sequence"/>
</dbReference>
<name>A0AAP0F7D0_9MAGN</name>
<dbReference type="PROSITE" id="PS00108">
    <property type="entry name" value="PROTEIN_KINASE_ST"/>
    <property type="match status" value="1"/>
</dbReference>
<evidence type="ECO:0000256" key="10">
    <source>
        <dbReference type="ARBA" id="ARBA00023136"/>
    </source>
</evidence>
<evidence type="ECO:0000256" key="6">
    <source>
        <dbReference type="ARBA" id="ARBA00022741"/>
    </source>
</evidence>
<dbReference type="Pfam" id="PF00069">
    <property type="entry name" value="Pkinase"/>
    <property type="match status" value="1"/>
</dbReference>
<evidence type="ECO:0000256" key="3">
    <source>
        <dbReference type="ARBA" id="ARBA00022679"/>
    </source>
</evidence>
<evidence type="ECO:0000256" key="11">
    <source>
        <dbReference type="ARBA" id="ARBA00023180"/>
    </source>
</evidence>
<dbReference type="PROSITE" id="PS00107">
    <property type="entry name" value="PROTEIN_KINASE_ATP"/>
    <property type="match status" value="1"/>
</dbReference>
<dbReference type="GO" id="GO:0005524">
    <property type="term" value="F:ATP binding"/>
    <property type="evidence" value="ECO:0007669"/>
    <property type="project" value="UniProtKB-UniRule"/>
</dbReference>
<dbReference type="InterPro" id="IPR017441">
    <property type="entry name" value="Protein_kinase_ATP_BS"/>
</dbReference>
<keyword evidence="7" id="KW-0418">Kinase</keyword>
<keyword evidence="2" id="KW-0723">Serine/threonine-protein kinase</keyword>
<keyword evidence="9 14" id="KW-1133">Transmembrane helix</keyword>
<dbReference type="GO" id="GO:0004674">
    <property type="term" value="F:protein serine/threonine kinase activity"/>
    <property type="evidence" value="ECO:0007669"/>
    <property type="project" value="UniProtKB-KW"/>
</dbReference>
<dbReference type="SMART" id="SM00220">
    <property type="entry name" value="S_TKc"/>
    <property type="match status" value="1"/>
</dbReference>
<dbReference type="FunFam" id="1.10.510.10:FF:000590">
    <property type="entry name" value="PR5-like receptor kinase"/>
    <property type="match status" value="1"/>
</dbReference>
<evidence type="ECO:0000256" key="4">
    <source>
        <dbReference type="ARBA" id="ARBA00022692"/>
    </source>
</evidence>
<feature type="domain" description="Protein kinase" evidence="15">
    <location>
        <begin position="349"/>
        <end position="643"/>
    </location>
</feature>
<dbReference type="PROSITE" id="PS50011">
    <property type="entry name" value="PROTEIN_KINASE_DOM"/>
    <property type="match status" value="1"/>
</dbReference>
<evidence type="ECO:0000256" key="9">
    <source>
        <dbReference type="ARBA" id="ARBA00022989"/>
    </source>
</evidence>
<dbReference type="InterPro" id="IPR045874">
    <property type="entry name" value="LRK10/LRL21-25-like"/>
</dbReference>
<evidence type="ECO:0000256" key="1">
    <source>
        <dbReference type="ARBA" id="ARBA00004479"/>
    </source>
</evidence>
<feature type="region of interest" description="Disordered" evidence="13">
    <location>
        <begin position="641"/>
        <end position="661"/>
    </location>
</feature>
<proteinExistence type="predicted"/>
<dbReference type="InterPro" id="IPR025287">
    <property type="entry name" value="WAK_GUB"/>
</dbReference>
<dbReference type="GO" id="GO:0030247">
    <property type="term" value="F:polysaccharide binding"/>
    <property type="evidence" value="ECO:0007669"/>
    <property type="project" value="InterPro"/>
</dbReference>
<dbReference type="InterPro" id="IPR032872">
    <property type="entry name" value="WAK_assoc_C"/>
</dbReference>
<feature type="binding site" evidence="12">
    <location>
        <position position="377"/>
    </location>
    <ligand>
        <name>ATP</name>
        <dbReference type="ChEBI" id="CHEBI:30616"/>
    </ligand>
</feature>
<sequence>MQSSLFCFFIMDCVNLATFRDKFHRLLIITTFVAAVSILKPVLSANSLFKACEPKKCGENVSVEYPFWISSQQPSSCGNPFLEINCVDDKHPTIMLSGDHKYVILDINYENGSLLVADADAFDEKACVAPSNNFTLSEEMTTMMRLSPYDVHLYFFYDCTVRPTDYLTFSIPCRVSKTNSHNFAALLHNSTLNYLNASAEKCESFVAAPVYIDEGVLDPGTIERVNYTSILQEGFLLNWGLNSSISSSCDVCRQSGGRCSQIENQFMCFCSDHNHTRSCDDGGRHKGLKIAIGLGSFILAAFVVVMGVGVLYLLRRRSKNHLNVEEFLRNHWSLSPKRYKYFDVRKMTNSFKEKLGQGGYGSVFKGQLLDGRLVAVKVLDKTNKGDGEDFVNEIASISRTSHVNVVALLGFCIEGPKRALIYEFMPNGSLEKFIYNDKLSKTGFQHHQQLGWDTLFKITIGIARGLEYLHRGCYTRIVHFDIKPHNILLDQDFNPKISDFGLSKLCLKKESTMSTMGARGTIGYIAPELVLRTFGKVSHKSDVYSYGMMVLEMVGQRKNVDAAADNTSEIYFPHWIYKRLDQLEELGLGTTTTEDEKELARKMTIVGLWCIQVDPMHRPSMNKVLDMLVGRIEDLEIPPMPTFSSSAPSVHQETCSSISVS</sequence>
<evidence type="ECO:0000259" key="15">
    <source>
        <dbReference type="PROSITE" id="PS50011"/>
    </source>
</evidence>
<dbReference type="Gene3D" id="3.30.200.20">
    <property type="entry name" value="Phosphorylase Kinase, domain 1"/>
    <property type="match status" value="1"/>
</dbReference>
<evidence type="ECO:0000256" key="5">
    <source>
        <dbReference type="ARBA" id="ARBA00022729"/>
    </source>
</evidence>
<keyword evidence="17" id="KW-1185">Reference proteome</keyword>
<dbReference type="CDD" id="cd14066">
    <property type="entry name" value="STKc_IRAK"/>
    <property type="match status" value="1"/>
</dbReference>
<comment type="subcellular location">
    <subcellularLocation>
        <location evidence="1">Membrane</location>
        <topology evidence="1">Single-pass type I membrane protein</topology>
    </subcellularLocation>
</comment>
<evidence type="ECO:0000256" key="14">
    <source>
        <dbReference type="SAM" id="Phobius"/>
    </source>
</evidence>
<keyword evidence="8 12" id="KW-0067">ATP-binding</keyword>
<evidence type="ECO:0000256" key="13">
    <source>
        <dbReference type="SAM" id="MobiDB-lite"/>
    </source>
</evidence>
<dbReference type="AlphaFoldDB" id="A0AAP0F7D0"/>
<keyword evidence="3" id="KW-0808">Transferase</keyword>
<reference evidence="16 17" key="1">
    <citation type="submission" date="2024-01" db="EMBL/GenBank/DDBJ databases">
        <title>Genome assemblies of Stephania.</title>
        <authorList>
            <person name="Yang L."/>
        </authorList>
    </citation>
    <scope>NUCLEOTIDE SEQUENCE [LARGE SCALE GENOMIC DNA]</scope>
    <source>
        <strain evidence="16">JXDWG</strain>
        <tissue evidence="16">Leaf</tissue>
    </source>
</reference>
<dbReference type="InterPro" id="IPR011009">
    <property type="entry name" value="Kinase-like_dom_sf"/>
</dbReference>
<organism evidence="16 17">
    <name type="scientific">Stephania cephalantha</name>
    <dbReference type="NCBI Taxonomy" id="152367"/>
    <lineage>
        <taxon>Eukaryota</taxon>
        <taxon>Viridiplantae</taxon>
        <taxon>Streptophyta</taxon>
        <taxon>Embryophyta</taxon>
        <taxon>Tracheophyta</taxon>
        <taxon>Spermatophyta</taxon>
        <taxon>Magnoliopsida</taxon>
        <taxon>Ranunculales</taxon>
        <taxon>Menispermaceae</taxon>
        <taxon>Menispermoideae</taxon>
        <taxon>Cissampelideae</taxon>
        <taxon>Stephania</taxon>
    </lineage>
</organism>
<dbReference type="Gene3D" id="1.10.510.10">
    <property type="entry name" value="Transferase(Phosphotransferase) domain 1"/>
    <property type="match status" value="1"/>
</dbReference>
<dbReference type="InterPro" id="IPR000719">
    <property type="entry name" value="Prot_kinase_dom"/>
</dbReference>
<evidence type="ECO:0000313" key="16">
    <source>
        <dbReference type="EMBL" id="KAK9106219.1"/>
    </source>
</evidence>
<evidence type="ECO:0000256" key="8">
    <source>
        <dbReference type="ARBA" id="ARBA00022840"/>
    </source>
</evidence>
<dbReference type="Pfam" id="PF13947">
    <property type="entry name" value="GUB_WAK_bind"/>
    <property type="match status" value="1"/>
</dbReference>